<keyword evidence="3" id="KW-1003">Cell membrane</keyword>
<dbReference type="Gene3D" id="1.20.1070.10">
    <property type="entry name" value="Rhodopsin 7-helix transmembrane proteins"/>
    <property type="match status" value="1"/>
</dbReference>
<keyword evidence="6 11" id="KW-0297">G-protein coupled receptor</keyword>
<keyword evidence="15" id="KW-1185">Reference proteome</keyword>
<feature type="transmembrane region" description="Helical" evidence="12">
    <location>
        <begin position="123"/>
        <end position="146"/>
    </location>
</feature>
<dbReference type="GO" id="GO:0030594">
    <property type="term" value="F:neurotransmitter receptor activity"/>
    <property type="evidence" value="ECO:0007669"/>
    <property type="project" value="TreeGrafter"/>
</dbReference>
<organism evidence="14 15">
    <name type="scientific">Nasonia vitripennis</name>
    <name type="common">Parasitic wasp</name>
    <dbReference type="NCBI Taxonomy" id="7425"/>
    <lineage>
        <taxon>Eukaryota</taxon>
        <taxon>Metazoa</taxon>
        <taxon>Ecdysozoa</taxon>
        <taxon>Arthropoda</taxon>
        <taxon>Hexapoda</taxon>
        <taxon>Insecta</taxon>
        <taxon>Pterygota</taxon>
        <taxon>Neoptera</taxon>
        <taxon>Endopterygota</taxon>
        <taxon>Hymenoptera</taxon>
        <taxon>Apocrita</taxon>
        <taxon>Proctotrupomorpha</taxon>
        <taxon>Chalcidoidea</taxon>
        <taxon>Pteromalidae</taxon>
        <taxon>Pteromalinae</taxon>
        <taxon>Nasonia</taxon>
    </lineage>
</organism>
<evidence type="ECO:0000259" key="13">
    <source>
        <dbReference type="PROSITE" id="PS50262"/>
    </source>
</evidence>
<evidence type="ECO:0000256" key="7">
    <source>
        <dbReference type="ARBA" id="ARBA00023136"/>
    </source>
</evidence>
<dbReference type="InParanoid" id="A0A7M7TAM3"/>
<dbReference type="GO" id="GO:0005886">
    <property type="term" value="C:plasma membrane"/>
    <property type="evidence" value="ECO:0007669"/>
    <property type="project" value="UniProtKB-SubCell"/>
</dbReference>
<dbReference type="CTD" id="41017"/>
<dbReference type="GO" id="GO:0030425">
    <property type="term" value="C:dendrite"/>
    <property type="evidence" value="ECO:0007669"/>
    <property type="project" value="TreeGrafter"/>
</dbReference>
<dbReference type="PANTHER" id="PTHR24247">
    <property type="entry name" value="5-HYDROXYTRYPTAMINE RECEPTOR"/>
    <property type="match status" value="1"/>
</dbReference>
<dbReference type="PRINTS" id="PR00237">
    <property type="entry name" value="GPCRRHODOPSN"/>
</dbReference>
<dbReference type="PROSITE" id="PS00237">
    <property type="entry name" value="G_PROTEIN_RECEP_F1_1"/>
    <property type="match status" value="1"/>
</dbReference>
<dbReference type="SUPFAM" id="SSF81321">
    <property type="entry name" value="Family A G protein-coupled receptor-like"/>
    <property type="match status" value="1"/>
</dbReference>
<evidence type="ECO:0000256" key="11">
    <source>
        <dbReference type="RuleBase" id="RU000688"/>
    </source>
</evidence>
<keyword evidence="8" id="KW-1015">Disulfide bond</keyword>
<evidence type="ECO:0000256" key="5">
    <source>
        <dbReference type="ARBA" id="ARBA00022989"/>
    </source>
</evidence>
<dbReference type="RefSeq" id="XP_031787327.1">
    <property type="nucleotide sequence ID" value="XM_031931467.2"/>
</dbReference>
<evidence type="ECO:0000256" key="4">
    <source>
        <dbReference type="ARBA" id="ARBA00022692"/>
    </source>
</evidence>
<evidence type="ECO:0000256" key="2">
    <source>
        <dbReference type="ARBA" id="ARBA00010663"/>
    </source>
</evidence>
<name>A0A7M7TAM3_NASVI</name>
<feature type="transmembrane region" description="Helical" evidence="12">
    <location>
        <begin position="6"/>
        <end position="32"/>
    </location>
</feature>
<dbReference type="Pfam" id="PF00001">
    <property type="entry name" value="7tm_1"/>
    <property type="match status" value="1"/>
</dbReference>
<reference evidence="14" key="1">
    <citation type="submission" date="2021-01" db="UniProtKB">
        <authorList>
            <consortium name="EnsemblMetazoa"/>
        </authorList>
    </citation>
    <scope>IDENTIFICATION</scope>
</reference>
<keyword evidence="7 12" id="KW-0472">Membrane</keyword>
<dbReference type="GO" id="GO:0045202">
    <property type="term" value="C:synapse"/>
    <property type="evidence" value="ECO:0007669"/>
    <property type="project" value="GOC"/>
</dbReference>
<dbReference type="Proteomes" id="UP000002358">
    <property type="component" value="Chromosome 5"/>
</dbReference>
<keyword evidence="9 11" id="KW-0675">Receptor</keyword>
<evidence type="ECO:0000256" key="8">
    <source>
        <dbReference type="ARBA" id="ARBA00023157"/>
    </source>
</evidence>
<keyword evidence="10 11" id="KW-0807">Transducer</keyword>
<evidence type="ECO:0000256" key="12">
    <source>
        <dbReference type="SAM" id="Phobius"/>
    </source>
</evidence>
<dbReference type="GO" id="GO:0007268">
    <property type="term" value="P:chemical synaptic transmission"/>
    <property type="evidence" value="ECO:0007669"/>
    <property type="project" value="TreeGrafter"/>
</dbReference>
<dbReference type="PANTHER" id="PTHR24247:SF222">
    <property type="entry name" value="5-HYDROXYTRYPTAMINE (SEROTONIN) RECEPTOR 2B, ISOFORM E"/>
    <property type="match status" value="1"/>
</dbReference>
<dbReference type="FunFam" id="1.20.1070.10:FF:000523">
    <property type="entry name" value="5-hydroxytryptamine receptor 2B"/>
    <property type="match status" value="1"/>
</dbReference>
<comment type="subcellular location">
    <subcellularLocation>
        <location evidence="1">Cell membrane</location>
        <topology evidence="1">Multi-pass membrane protein</topology>
    </subcellularLocation>
</comment>
<dbReference type="InterPro" id="IPR000276">
    <property type="entry name" value="GPCR_Rhodpsn"/>
</dbReference>
<evidence type="ECO:0000256" key="3">
    <source>
        <dbReference type="ARBA" id="ARBA00022475"/>
    </source>
</evidence>
<dbReference type="GO" id="GO:0004993">
    <property type="term" value="F:G protein-coupled serotonin receptor activity"/>
    <property type="evidence" value="ECO:0007669"/>
    <property type="project" value="TreeGrafter"/>
</dbReference>
<dbReference type="PROSITE" id="PS50262">
    <property type="entry name" value="G_PROTEIN_RECEP_F1_2"/>
    <property type="match status" value="1"/>
</dbReference>
<sequence>MKNVIDFLWILIPLLILLGTVIGNIFVCLAIILEKRLRNITNYFLMSLAITDLMVALFVMPLSILKFIKGYFPLHSVYCLIWTCLDVLFCTSSIMHLCAISIDRYLSLRYPFKFGLHKTKLRMILKIALVWLLSITMSLPVSLMYVKVT</sequence>
<keyword evidence="4 11" id="KW-0812">Transmembrane</keyword>
<keyword evidence="5 12" id="KW-1133">Transmembrane helix</keyword>
<accession>A0A7M7TAM3</accession>
<dbReference type="KEGG" id="nvi:107981124"/>
<feature type="transmembrane region" description="Helical" evidence="12">
    <location>
        <begin position="44"/>
        <end position="68"/>
    </location>
</feature>
<proteinExistence type="inferred from homology"/>
<evidence type="ECO:0000256" key="6">
    <source>
        <dbReference type="ARBA" id="ARBA00023040"/>
    </source>
</evidence>
<dbReference type="OrthoDB" id="10034726at2759"/>
<dbReference type="EnsemblMetazoa" id="XM_031931467">
    <property type="protein sequence ID" value="XP_031787327"/>
    <property type="gene ID" value="LOC107981124"/>
</dbReference>
<evidence type="ECO:0000256" key="1">
    <source>
        <dbReference type="ARBA" id="ARBA00004651"/>
    </source>
</evidence>
<evidence type="ECO:0000256" key="10">
    <source>
        <dbReference type="ARBA" id="ARBA00023224"/>
    </source>
</evidence>
<dbReference type="SMR" id="A0A7M7TAM3"/>
<dbReference type="InterPro" id="IPR017452">
    <property type="entry name" value="GPCR_Rhodpsn_7TM"/>
</dbReference>
<dbReference type="GeneID" id="107981124"/>
<feature type="domain" description="G-protein coupled receptors family 1 profile" evidence="13">
    <location>
        <begin position="23"/>
        <end position="149"/>
    </location>
</feature>
<dbReference type="GO" id="GO:0007210">
    <property type="term" value="P:serotonin receptor signaling pathway"/>
    <property type="evidence" value="ECO:0007669"/>
    <property type="project" value="TreeGrafter"/>
</dbReference>
<comment type="similarity">
    <text evidence="2 11">Belongs to the G-protein coupled receptor 1 family.</text>
</comment>
<dbReference type="AlphaFoldDB" id="A0A7M7TAM3"/>
<protein>
    <recommendedName>
        <fullName evidence="13">G-protein coupled receptors family 1 profile domain-containing protein</fullName>
    </recommendedName>
</protein>
<feature type="transmembrane region" description="Helical" evidence="12">
    <location>
        <begin position="80"/>
        <end position="102"/>
    </location>
</feature>
<evidence type="ECO:0000313" key="15">
    <source>
        <dbReference type="Proteomes" id="UP000002358"/>
    </source>
</evidence>
<evidence type="ECO:0000256" key="9">
    <source>
        <dbReference type="ARBA" id="ARBA00023170"/>
    </source>
</evidence>
<evidence type="ECO:0000313" key="14">
    <source>
        <dbReference type="EnsemblMetazoa" id="XP_031787327"/>
    </source>
</evidence>
<dbReference type="GO" id="GO:0007187">
    <property type="term" value="P:G protein-coupled receptor signaling pathway, coupled to cyclic nucleotide second messenger"/>
    <property type="evidence" value="ECO:0007669"/>
    <property type="project" value="TreeGrafter"/>
</dbReference>